<reference evidence="3 4" key="1">
    <citation type="journal article" date="2023" name="bioRxiv">
        <title>High-quality genome assemblies of four members of thePodospora anserinaspecies complex.</title>
        <authorList>
            <person name="Ament-Velasquez S.L."/>
            <person name="Vogan A.A."/>
            <person name="Wallerman O."/>
            <person name="Hartmann F."/>
            <person name="Gautier V."/>
            <person name="Silar P."/>
            <person name="Giraud T."/>
            <person name="Johannesson H."/>
        </authorList>
    </citation>
    <scope>NUCLEOTIDE SEQUENCE [LARGE SCALE GENOMIC DNA]</scope>
    <source>
        <strain evidence="3 4">CBS 112042</strain>
    </source>
</reference>
<comment type="caution">
    <text evidence="3">The sequence shown here is derived from an EMBL/GenBank/DDBJ whole genome shotgun (WGS) entry which is preliminary data.</text>
</comment>
<protein>
    <submittedName>
        <fullName evidence="3">Uncharacterized protein</fullName>
    </submittedName>
</protein>
<evidence type="ECO:0000256" key="2">
    <source>
        <dbReference type="SAM" id="Phobius"/>
    </source>
</evidence>
<organism evidence="3 4">
    <name type="scientific">Podospora bellae-mahoneyi</name>
    <dbReference type="NCBI Taxonomy" id="2093777"/>
    <lineage>
        <taxon>Eukaryota</taxon>
        <taxon>Fungi</taxon>
        <taxon>Dikarya</taxon>
        <taxon>Ascomycota</taxon>
        <taxon>Pezizomycotina</taxon>
        <taxon>Sordariomycetes</taxon>
        <taxon>Sordariomycetidae</taxon>
        <taxon>Sordariales</taxon>
        <taxon>Podosporaceae</taxon>
        <taxon>Podospora</taxon>
    </lineage>
</organism>
<feature type="transmembrane region" description="Helical" evidence="2">
    <location>
        <begin position="69"/>
        <end position="90"/>
    </location>
</feature>
<name>A0ABR0FAB8_9PEZI</name>
<accession>A0ABR0FAB8</accession>
<feature type="transmembrane region" description="Helical" evidence="2">
    <location>
        <begin position="255"/>
        <end position="277"/>
    </location>
</feature>
<dbReference type="RefSeq" id="XP_062729899.1">
    <property type="nucleotide sequence ID" value="XM_062881229.1"/>
</dbReference>
<dbReference type="EMBL" id="JAFFGZ010000008">
    <property type="protein sequence ID" value="KAK4640923.1"/>
    <property type="molecule type" value="Genomic_DNA"/>
</dbReference>
<keyword evidence="2" id="KW-1133">Transmembrane helix</keyword>
<feature type="transmembrane region" description="Helical" evidence="2">
    <location>
        <begin position="195"/>
        <end position="220"/>
    </location>
</feature>
<keyword evidence="2" id="KW-0472">Membrane</keyword>
<dbReference type="GeneID" id="87900711"/>
<evidence type="ECO:0000313" key="3">
    <source>
        <dbReference type="EMBL" id="KAK4640923.1"/>
    </source>
</evidence>
<feature type="region of interest" description="Disordered" evidence="1">
    <location>
        <begin position="1"/>
        <end position="23"/>
    </location>
</feature>
<sequence>MASTSSFDRQTHPNLTATMSPPDDTNDTLSLVSSFYGPGNIGCWLLTIAAVLVTWTLNPRSRQQDTITLDFMAALAIPSIAAGHLFYLVFSRQGQDELGEEAPSIDGANLFTSSSQTAIRYAAAVEAPLNVCETFSSVALRMFVIAAWNGGPRRAFAVVVAGLLAFSTEISLFIQTAGIEAATSNLGRPFFFNSLVTMVVILVMLTFFLVVLLIIGIMAVDFRLRRLVAISDATRTEMEQTLSLKIANAQRVERLTMWLTIIPSAVVAPSGLLVAILSATGWLEETTYIADGHGKTGLLFFIPRSMATITELDQAVSLAIGILTLCFSLWDALRVKWQADIEKRGLIDEDLASGQGLTVRSILMSSTSGRQLLERNMI</sequence>
<gene>
    <name evidence="3" type="ORF">QC761_608010</name>
</gene>
<proteinExistence type="predicted"/>
<feature type="transmembrane region" description="Helical" evidence="2">
    <location>
        <begin position="315"/>
        <end position="333"/>
    </location>
</feature>
<evidence type="ECO:0000256" key="1">
    <source>
        <dbReference type="SAM" id="MobiDB-lite"/>
    </source>
</evidence>
<dbReference type="Proteomes" id="UP001322138">
    <property type="component" value="Unassembled WGS sequence"/>
</dbReference>
<feature type="compositionally biased region" description="Polar residues" evidence="1">
    <location>
        <begin position="1"/>
        <end position="19"/>
    </location>
</feature>
<feature type="transmembrane region" description="Helical" evidence="2">
    <location>
        <begin position="155"/>
        <end position="175"/>
    </location>
</feature>
<evidence type="ECO:0000313" key="4">
    <source>
        <dbReference type="Proteomes" id="UP001322138"/>
    </source>
</evidence>
<keyword evidence="2" id="KW-0812">Transmembrane</keyword>
<keyword evidence="4" id="KW-1185">Reference proteome</keyword>
<feature type="transmembrane region" description="Helical" evidence="2">
    <location>
        <begin position="35"/>
        <end position="57"/>
    </location>
</feature>